<dbReference type="Gene3D" id="3.40.30.10">
    <property type="entry name" value="Glutaredoxin"/>
    <property type="match status" value="1"/>
</dbReference>
<evidence type="ECO:0000256" key="4">
    <source>
        <dbReference type="SAM" id="Phobius"/>
    </source>
</evidence>
<keyword evidence="4" id="KW-0812">Transmembrane</keyword>
<keyword evidence="4" id="KW-0472">Membrane</keyword>
<comment type="subcellular location">
    <subcellularLocation>
        <location evidence="1">Cell envelope</location>
    </subcellularLocation>
</comment>
<dbReference type="STRING" id="1891224.BBP83_01755"/>
<dbReference type="PROSITE" id="PS00194">
    <property type="entry name" value="THIOREDOXIN_1"/>
    <property type="match status" value="1"/>
</dbReference>
<evidence type="ECO:0000313" key="7">
    <source>
        <dbReference type="Proteomes" id="UP000186553"/>
    </source>
</evidence>
<dbReference type="PANTHER" id="PTHR42852:SF13">
    <property type="entry name" value="PROTEIN DIPZ"/>
    <property type="match status" value="1"/>
</dbReference>
<dbReference type="Proteomes" id="UP000186553">
    <property type="component" value="Unassembled WGS sequence"/>
</dbReference>
<keyword evidence="3" id="KW-0676">Redox-active center</keyword>
<dbReference type="PANTHER" id="PTHR42852">
    <property type="entry name" value="THIOL:DISULFIDE INTERCHANGE PROTEIN DSBE"/>
    <property type="match status" value="1"/>
</dbReference>
<evidence type="ECO:0000256" key="1">
    <source>
        <dbReference type="ARBA" id="ARBA00004196"/>
    </source>
</evidence>
<comment type="caution">
    <text evidence="6">The sequence shown here is derived from an EMBL/GenBank/DDBJ whole genome shotgun (WGS) entry which is preliminary data.</text>
</comment>
<dbReference type="GO" id="GO:0015036">
    <property type="term" value="F:disulfide oxidoreductase activity"/>
    <property type="evidence" value="ECO:0007669"/>
    <property type="project" value="UniProtKB-ARBA"/>
</dbReference>
<dbReference type="GO" id="GO:0008961">
    <property type="term" value="F:phosphatidylglycerol-prolipoprotein diacylglyceryl transferase activity"/>
    <property type="evidence" value="ECO:0007669"/>
    <property type="project" value="InterPro"/>
</dbReference>
<name>A0A1C3D0J6_9GAMM</name>
<dbReference type="RefSeq" id="WP_068885690.1">
    <property type="nucleotide sequence ID" value="NZ_CBCRUU010000011.1"/>
</dbReference>
<reference evidence="6 7" key="1">
    <citation type="submission" date="2016-07" db="EMBL/GenBank/DDBJ databases">
        <title>Acinetobacter sp. ANC 4603.</title>
        <authorList>
            <person name="Radolfova-Krizova L."/>
            <person name="Nemec A."/>
        </authorList>
    </citation>
    <scope>NUCLEOTIDE SEQUENCE [LARGE SCALE GENOMIC DNA]</scope>
    <source>
        <strain evidence="6 7">ANC 4603</strain>
    </source>
</reference>
<keyword evidence="7" id="KW-1185">Reference proteome</keyword>
<dbReference type="InterPro" id="IPR050553">
    <property type="entry name" value="Thioredoxin_ResA/DsbE_sf"/>
</dbReference>
<dbReference type="Pfam" id="PF08534">
    <property type="entry name" value="Redoxin"/>
    <property type="match status" value="1"/>
</dbReference>
<evidence type="ECO:0000256" key="3">
    <source>
        <dbReference type="ARBA" id="ARBA00023284"/>
    </source>
</evidence>
<sequence length="281" mass="32329">MISSEALHLGPFILPWTLVIILLSMIMMKIMGQVLGQKQRWEQATSQVFWDSLWTSFWIGLIGARITFVLLHWDVYFASPIDIVKIQDQGFHLIGGTVAGSAWFFWKNKGLSRKSRALFIFIFTVLLSIGIAIQSSLKQDVHFPNLNFSSLTQSSETSKKIPLKQFIGQPTIINMWASWCPPCHREMPVLQRAHDQHPEMNFIMLNQGEDQVTVHEYLKRYRLNFKDVLLDPQGEMPQQMNMHGLPSTLFFNAQGQLIARHMGELTPAMLQQYLKKISTQP</sequence>
<feature type="transmembrane region" description="Helical" evidence="4">
    <location>
        <begin position="118"/>
        <end position="137"/>
    </location>
</feature>
<keyword evidence="4" id="KW-1133">Transmembrane helix</keyword>
<dbReference type="CDD" id="cd02966">
    <property type="entry name" value="TlpA_like_family"/>
    <property type="match status" value="1"/>
</dbReference>
<feature type="domain" description="Thioredoxin" evidence="5">
    <location>
        <begin position="126"/>
        <end position="279"/>
    </location>
</feature>
<dbReference type="PROSITE" id="PS51352">
    <property type="entry name" value="THIOREDOXIN_2"/>
    <property type="match status" value="1"/>
</dbReference>
<dbReference type="Pfam" id="PF01790">
    <property type="entry name" value="LGT"/>
    <property type="match status" value="1"/>
</dbReference>
<dbReference type="GO" id="GO:0017004">
    <property type="term" value="P:cytochrome complex assembly"/>
    <property type="evidence" value="ECO:0007669"/>
    <property type="project" value="UniProtKB-KW"/>
</dbReference>
<feature type="transmembrane region" description="Helical" evidence="4">
    <location>
        <begin position="48"/>
        <end position="70"/>
    </location>
</feature>
<dbReference type="SUPFAM" id="SSF52833">
    <property type="entry name" value="Thioredoxin-like"/>
    <property type="match status" value="1"/>
</dbReference>
<dbReference type="GO" id="GO:0005886">
    <property type="term" value="C:plasma membrane"/>
    <property type="evidence" value="ECO:0007669"/>
    <property type="project" value="InterPro"/>
</dbReference>
<dbReference type="EMBL" id="MBDL01000001">
    <property type="protein sequence ID" value="ODA14551.1"/>
    <property type="molecule type" value="Genomic_DNA"/>
</dbReference>
<evidence type="ECO:0000256" key="2">
    <source>
        <dbReference type="ARBA" id="ARBA00022748"/>
    </source>
</evidence>
<feature type="transmembrane region" description="Helical" evidence="4">
    <location>
        <begin position="90"/>
        <end position="106"/>
    </location>
</feature>
<dbReference type="InterPro" id="IPR001640">
    <property type="entry name" value="Lgt"/>
</dbReference>
<dbReference type="OrthoDB" id="9799347at2"/>
<dbReference type="GO" id="GO:0030313">
    <property type="term" value="C:cell envelope"/>
    <property type="evidence" value="ECO:0007669"/>
    <property type="project" value="UniProtKB-SubCell"/>
</dbReference>
<proteinExistence type="predicted"/>
<dbReference type="InterPro" id="IPR017937">
    <property type="entry name" value="Thioredoxin_CS"/>
</dbReference>
<protein>
    <submittedName>
        <fullName evidence="6">Redoxin</fullName>
    </submittedName>
</protein>
<dbReference type="AlphaFoldDB" id="A0A1C3D0J6"/>
<keyword evidence="2" id="KW-0201">Cytochrome c-type biogenesis</keyword>
<dbReference type="GO" id="GO:0042158">
    <property type="term" value="P:lipoprotein biosynthetic process"/>
    <property type="evidence" value="ECO:0007669"/>
    <property type="project" value="InterPro"/>
</dbReference>
<gene>
    <name evidence="6" type="ORF">BBP83_01755</name>
</gene>
<evidence type="ECO:0000313" key="6">
    <source>
        <dbReference type="EMBL" id="ODA14551.1"/>
    </source>
</evidence>
<dbReference type="InterPro" id="IPR013740">
    <property type="entry name" value="Redoxin"/>
</dbReference>
<dbReference type="InterPro" id="IPR013766">
    <property type="entry name" value="Thioredoxin_domain"/>
</dbReference>
<accession>A0A1C3D0J6</accession>
<organism evidence="6 7">
    <name type="scientific">Acinetobacter celticus</name>
    <dbReference type="NCBI Taxonomy" id="1891224"/>
    <lineage>
        <taxon>Bacteria</taxon>
        <taxon>Pseudomonadati</taxon>
        <taxon>Pseudomonadota</taxon>
        <taxon>Gammaproteobacteria</taxon>
        <taxon>Moraxellales</taxon>
        <taxon>Moraxellaceae</taxon>
        <taxon>Acinetobacter</taxon>
    </lineage>
</organism>
<evidence type="ECO:0000259" key="5">
    <source>
        <dbReference type="PROSITE" id="PS51352"/>
    </source>
</evidence>
<dbReference type="InterPro" id="IPR036249">
    <property type="entry name" value="Thioredoxin-like_sf"/>
</dbReference>
<feature type="transmembrane region" description="Helical" evidence="4">
    <location>
        <begin position="6"/>
        <end position="27"/>
    </location>
</feature>